<dbReference type="RefSeq" id="WP_142023532.1">
    <property type="nucleotide sequence ID" value="NZ_VFQE01000001.1"/>
</dbReference>
<dbReference type="SMART" id="SM00880">
    <property type="entry name" value="CHAD"/>
    <property type="match status" value="1"/>
</dbReference>
<name>A0A543P9C4_9ACTN</name>
<dbReference type="Pfam" id="PF05235">
    <property type="entry name" value="CHAD"/>
    <property type="match status" value="1"/>
</dbReference>
<sequence>MTRGHLEMETKYDVDEGFVLPALDGLDGVARVDPPVEHALEAVYHDTADLRLVRARVTLRRRTGGPDAGWHLKLPAGSARRELHAPLGRSGKKPPQALAAPVVGLLRGAPTAPVATLRTRRVVTSLRDTDGRLLAEVADDTVTATVPAAEPDQPTEVQTWREVEVELGEGGVELLTVVGDRLTAAGARPAAFVSKAGRVLAGRLIGDDGAPAKRRKKGPRAGEFVRSALREQVAALQAADVLLRTEQPGAVHQVRVAARRLRSTLAAFRGVLDREATDPLREELSWLGGQLARARDDEVALAHLREVVAAQPAELVLGPVAARLQQSQLREERAGLDRALETMAEPRYLRLLDALHDLLADPPFAERAGDRLEPVLQDAVARSVRRLRRRMATARRALDGDRDEALHDVRTAAKRVRYAAEIAAAELGGAKALARAAKRMQKVLGELQDTVVTRELCRRSGVAAFADGENSFTFGRLHALEQARAERAEREFWTLEPQVRRVLKDAAR</sequence>
<dbReference type="InterPro" id="IPR023577">
    <property type="entry name" value="CYTH_domain"/>
</dbReference>
<feature type="domain" description="CHAD" evidence="1">
    <location>
        <begin position="218"/>
        <end position="501"/>
    </location>
</feature>
<gene>
    <name evidence="2" type="ORF">FHU33_0023</name>
</gene>
<reference evidence="2 3" key="1">
    <citation type="submission" date="2019-06" db="EMBL/GenBank/DDBJ databases">
        <title>Sequencing the genomes of 1000 actinobacteria strains.</title>
        <authorList>
            <person name="Klenk H.-P."/>
        </authorList>
    </citation>
    <scope>NUCLEOTIDE SEQUENCE [LARGE SCALE GENOMIC DNA]</scope>
    <source>
        <strain evidence="2 3">DSM 46837</strain>
    </source>
</reference>
<evidence type="ECO:0000313" key="3">
    <source>
        <dbReference type="Proteomes" id="UP000319865"/>
    </source>
</evidence>
<organism evidence="2 3">
    <name type="scientific">Blastococcus colisei</name>
    <dbReference type="NCBI Taxonomy" id="1564162"/>
    <lineage>
        <taxon>Bacteria</taxon>
        <taxon>Bacillati</taxon>
        <taxon>Actinomycetota</taxon>
        <taxon>Actinomycetes</taxon>
        <taxon>Geodermatophilales</taxon>
        <taxon>Geodermatophilaceae</taxon>
        <taxon>Blastococcus</taxon>
    </lineage>
</organism>
<protein>
    <submittedName>
        <fullName evidence="2">CHAD domain-containing protein</fullName>
    </submittedName>
</protein>
<dbReference type="InterPro" id="IPR007899">
    <property type="entry name" value="CHAD_dom"/>
</dbReference>
<evidence type="ECO:0000313" key="2">
    <source>
        <dbReference type="EMBL" id="TQN40678.1"/>
    </source>
</evidence>
<dbReference type="Proteomes" id="UP000319865">
    <property type="component" value="Unassembled WGS sequence"/>
</dbReference>
<dbReference type="PANTHER" id="PTHR39339:SF1">
    <property type="entry name" value="CHAD DOMAIN-CONTAINING PROTEIN"/>
    <property type="match status" value="1"/>
</dbReference>
<keyword evidence="3" id="KW-1185">Reference proteome</keyword>
<proteinExistence type="predicted"/>
<dbReference type="SUPFAM" id="SSF55154">
    <property type="entry name" value="CYTH-like phosphatases"/>
    <property type="match status" value="1"/>
</dbReference>
<dbReference type="OrthoDB" id="9777271at2"/>
<accession>A0A543P9C4</accession>
<dbReference type="CDD" id="cd07374">
    <property type="entry name" value="CYTH-like_Pase"/>
    <property type="match status" value="1"/>
</dbReference>
<dbReference type="Pfam" id="PF01928">
    <property type="entry name" value="CYTH"/>
    <property type="match status" value="1"/>
</dbReference>
<dbReference type="AlphaFoldDB" id="A0A543P9C4"/>
<comment type="caution">
    <text evidence="2">The sequence shown here is derived from an EMBL/GenBank/DDBJ whole genome shotgun (WGS) entry which is preliminary data.</text>
</comment>
<dbReference type="InterPro" id="IPR033469">
    <property type="entry name" value="CYTH-like_dom_sf"/>
</dbReference>
<dbReference type="SMART" id="SM01118">
    <property type="entry name" value="CYTH"/>
    <property type="match status" value="1"/>
</dbReference>
<evidence type="ECO:0000259" key="1">
    <source>
        <dbReference type="PROSITE" id="PS51708"/>
    </source>
</evidence>
<dbReference type="EMBL" id="VFQE01000001">
    <property type="protein sequence ID" value="TQN40678.1"/>
    <property type="molecule type" value="Genomic_DNA"/>
</dbReference>
<dbReference type="InterPro" id="IPR038186">
    <property type="entry name" value="CHAD_dom_sf"/>
</dbReference>
<dbReference type="PROSITE" id="PS51708">
    <property type="entry name" value="CHAD"/>
    <property type="match status" value="1"/>
</dbReference>
<dbReference type="Gene3D" id="1.40.20.10">
    <property type="entry name" value="CHAD domain"/>
    <property type="match status" value="1"/>
</dbReference>
<dbReference type="Gene3D" id="2.40.320.10">
    <property type="entry name" value="Hypothetical Protein Pfu-838710-001"/>
    <property type="match status" value="1"/>
</dbReference>
<dbReference type="PANTHER" id="PTHR39339">
    <property type="entry name" value="SLR1444 PROTEIN"/>
    <property type="match status" value="1"/>
</dbReference>